<dbReference type="RefSeq" id="WP_213669743.1">
    <property type="nucleotide sequence ID" value="NZ_JAHCDA010000002.1"/>
</dbReference>
<feature type="transmembrane region" description="Helical" evidence="7">
    <location>
        <begin position="205"/>
        <end position="229"/>
    </location>
</feature>
<comment type="subcellular location">
    <subcellularLocation>
        <location evidence="1 7">Cell membrane</location>
        <topology evidence="1 7">Multi-pass membrane protein</topology>
    </subcellularLocation>
</comment>
<name>A0ABS5QBF9_9PROT</name>
<keyword evidence="2 7" id="KW-0813">Transport</keyword>
<feature type="transmembrane region" description="Helical" evidence="7">
    <location>
        <begin position="117"/>
        <end position="137"/>
    </location>
</feature>
<feature type="transmembrane region" description="Helical" evidence="7">
    <location>
        <begin position="85"/>
        <end position="105"/>
    </location>
</feature>
<dbReference type="InterPro" id="IPR035906">
    <property type="entry name" value="MetI-like_sf"/>
</dbReference>
<sequence length="277" mass="30155">MTAERTLPLPGLASAPRPNFAWARHYLRSRAFGWTLVALMLVAWQVTASAIFMPELPSLSAIGAEWVLQMREGELAPALLETLRVAAIGYAIAAVAGITVGFLMGRVRIIWAMAEPFVELLRQIPISAILPLLILYLGVDDALRIVIVVIVASFPILLNSFAGARSLSRTMRLTAETFRLSWWQTQVEIGLPAALPYILVGMRQALAMTLVMAVITGMLAGNSGIGYFILEAQQVLNVRALFAGVLTVAAVGYLLNAIFLLIERRLTRWRAIGTAGD</sequence>
<evidence type="ECO:0000313" key="10">
    <source>
        <dbReference type="Proteomes" id="UP000766336"/>
    </source>
</evidence>
<keyword evidence="6 7" id="KW-0472">Membrane</keyword>
<dbReference type="EMBL" id="JAHCDA010000002">
    <property type="protein sequence ID" value="MBS7811032.1"/>
    <property type="molecule type" value="Genomic_DNA"/>
</dbReference>
<reference evidence="9 10" key="1">
    <citation type="submission" date="2021-05" db="EMBL/GenBank/DDBJ databases">
        <title>Roseococcus sp. XZZS9, whole genome shotgun sequencing project.</title>
        <authorList>
            <person name="Zhao G."/>
            <person name="Shen L."/>
        </authorList>
    </citation>
    <scope>NUCLEOTIDE SEQUENCE [LARGE SCALE GENOMIC DNA]</scope>
    <source>
        <strain evidence="9 10">XZZS9</strain>
    </source>
</reference>
<feature type="transmembrane region" description="Helical" evidence="7">
    <location>
        <begin position="31"/>
        <end position="53"/>
    </location>
</feature>
<dbReference type="PANTHER" id="PTHR30151:SF38">
    <property type="entry name" value="ALIPHATIC SULFONATES TRANSPORT PERMEASE PROTEIN SSUC-RELATED"/>
    <property type="match status" value="1"/>
</dbReference>
<organism evidence="9 10">
    <name type="scientific">Roseococcus pinisoli</name>
    <dbReference type="NCBI Taxonomy" id="2835040"/>
    <lineage>
        <taxon>Bacteria</taxon>
        <taxon>Pseudomonadati</taxon>
        <taxon>Pseudomonadota</taxon>
        <taxon>Alphaproteobacteria</taxon>
        <taxon>Acetobacterales</taxon>
        <taxon>Roseomonadaceae</taxon>
        <taxon>Roseococcus</taxon>
    </lineage>
</organism>
<feature type="transmembrane region" description="Helical" evidence="7">
    <location>
        <begin position="241"/>
        <end position="262"/>
    </location>
</feature>
<feature type="transmembrane region" description="Helical" evidence="7">
    <location>
        <begin position="143"/>
        <end position="162"/>
    </location>
</feature>
<evidence type="ECO:0000256" key="6">
    <source>
        <dbReference type="ARBA" id="ARBA00023136"/>
    </source>
</evidence>
<dbReference type="Pfam" id="PF00528">
    <property type="entry name" value="BPD_transp_1"/>
    <property type="match status" value="1"/>
</dbReference>
<protein>
    <submittedName>
        <fullName evidence="9">ABC transporter permease</fullName>
    </submittedName>
</protein>
<evidence type="ECO:0000259" key="8">
    <source>
        <dbReference type="PROSITE" id="PS50928"/>
    </source>
</evidence>
<dbReference type="SUPFAM" id="SSF161098">
    <property type="entry name" value="MetI-like"/>
    <property type="match status" value="1"/>
</dbReference>
<dbReference type="PROSITE" id="PS50928">
    <property type="entry name" value="ABC_TM1"/>
    <property type="match status" value="1"/>
</dbReference>
<dbReference type="CDD" id="cd06261">
    <property type="entry name" value="TM_PBP2"/>
    <property type="match status" value="1"/>
</dbReference>
<evidence type="ECO:0000256" key="3">
    <source>
        <dbReference type="ARBA" id="ARBA00022475"/>
    </source>
</evidence>
<comment type="caution">
    <text evidence="9">The sequence shown here is derived from an EMBL/GenBank/DDBJ whole genome shotgun (WGS) entry which is preliminary data.</text>
</comment>
<evidence type="ECO:0000256" key="5">
    <source>
        <dbReference type="ARBA" id="ARBA00022989"/>
    </source>
</evidence>
<evidence type="ECO:0000313" key="9">
    <source>
        <dbReference type="EMBL" id="MBS7811032.1"/>
    </source>
</evidence>
<keyword evidence="5 7" id="KW-1133">Transmembrane helix</keyword>
<evidence type="ECO:0000256" key="2">
    <source>
        <dbReference type="ARBA" id="ARBA00022448"/>
    </source>
</evidence>
<keyword evidence="4 7" id="KW-0812">Transmembrane</keyword>
<evidence type="ECO:0000256" key="1">
    <source>
        <dbReference type="ARBA" id="ARBA00004651"/>
    </source>
</evidence>
<dbReference type="Proteomes" id="UP000766336">
    <property type="component" value="Unassembled WGS sequence"/>
</dbReference>
<evidence type="ECO:0000256" key="4">
    <source>
        <dbReference type="ARBA" id="ARBA00022692"/>
    </source>
</evidence>
<proteinExistence type="inferred from homology"/>
<dbReference type="PANTHER" id="PTHR30151">
    <property type="entry name" value="ALKANE SULFONATE ABC TRANSPORTER-RELATED, MEMBRANE SUBUNIT"/>
    <property type="match status" value="1"/>
</dbReference>
<evidence type="ECO:0000256" key="7">
    <source>
        <dbReference type="RuleBase" id="RU363032"/>
    </source>
</evidence>
<comment type="similarity">
    <text evidence="7">Belongs to the binding-protein-dependent transport system permease family.</text>
</comment>
<dbReference type="Gene3D" id="1.10.3720.10">
    <property type="entry name" value="MetI-like"/>
    <property type="match status" value="1"/>
</dbReference>
<feature type="domain" description="ABC transmembrane type-1" evidence="8">
    <location>
        <begin position="79"/>
        <end position="263"/>
    </location>
</feature>
<accession>A0ABS5QBF9</accession>
<gene>
    <name evidence="9" type="ORF">KHU32_08785</name>
</gene>
<dbReference type="InterPro" id="IPR000515">
    <property type="entry name" value="MetI-like"/>
</dbReference>
<keyword evidence="3" id="KW-1003">Cell membrane</keyword>
<keyword evidence="10" id="KW-1185">Reference proteome</keyword>